<dbReference type="InterPro" id="IPR036465">
    <property type="entry name" value="vWFA_dom_sf"/>
</dbReference>
<dbReference type="CDD" id="cd00198">
    <property type="entry name" value="vWFA"/>
    <property type="match status" value="1"/>
</dbReference>
<evidence type="ECO:0000313" key="3">
    <source>
        <dbReference type="EMBL" id="QGM96724.1"/>
    </source>
</evidence>
<dbReference type="Pfam" id="PF13519">
    <property type="entry name" value="VWA_2"/>
    <property type="match status" value="1"/>
</dbReference>
<proteinExistence type="predicted"/>
<keyword evidence="1" id="KW-1133">Transmembrane helix</keyword>
<dbReference type="InterPro" id="IPR002035">
    <property type="entry name" value="VWF_A"/>
</dbReference>
<reference evidence="3 4" key="1">
    <citation type="submission" date="2019-09" db="EMBL/GenBank/DDBJ databases">
        <title>Isolation and complete genome sequencing of Methylocystis species.</title>
        <authorList>
            <person name="Rumah B.L."/>
            <person name="Stead C.E."/>
            <person name="Stevens B.C."/>
            <person name="Minton N.P."/>
            <person name="Grosse-Honebrink A."/>
            <person name="Zhang Y."/>
        </authorList>
    </citation>
    <scope>NUCLEOTIDE SEQUENCE [LARGE SCALE GENOMIC DNA]</scope>
    <source>
        <strain evidence="3 4">BRCS2</strain>
    </source>
</reference>
<evidence type="ECO:0000259" key="2">
    <source>
        <dbReference type="SMART" id="SM00327"/>
    </source>
</evidence>
<organism evidence="3 4">
    <name type="scientific">Methylocystis parvus</name>
    <dbReference type="NCBI Taxonomy" id="134"/>
    <lineage>
        <taxon>Bacteria</taxon>
        <taxon>Pseudomonadati</taxon>
        <taxon>Pseudomonadota</taxon>
        <taxon>Alphaproteobacteria</taxon>
        <taxon>Hyphomicrobiales</taxon>
        <taxon>Methylocystaceae</taxon>
        <taxon>Methylocystis</taxon>
    </lineage>
</organism>
<dbReference type="KEGG" id="mpar:F7D14_03990"/>
<dbReference type="AlphaFoldDB" id="A0A6B8LZ35"/>
<name>A0A6B8LZ35_9HYPH</name>
<sequence length="327" mass="35687">MRCDLRDPRLILLTLTAALLLATFVAPQIDVRRPGFDLLAVVDITGSMNVRDYAAGGKPISRLEKVKAVLRQLIARLPCPSRVALGVFTERRPFLLFEPIDACADFSPLEAAIAAIDWRMAWEGDSRISAGLFRAVDMARELKTDLLFFTDGQEAPPLPASGGPVFEAKPGETRGLIVGTGGYDLSPIPKFDDKGRETGFVAIDDVPHESRFGLPPKGAERREGFNARNAPFGATAVVGVEHLSSVKEDYLRTLSEKTGLGYFHLDDKASLLDAYRAAGTERPRAGKLDMRPYLGGLSAACLFAAFSVAPLLERLARNRQTTRFARK</sequence>
<evidence type="ECO:0000313" key="4">
    <source>
        <dbReference type="Proteomes" id="UP000422569"/>
    </source>
</evidence>
<accession>A0A6B8LZ35</accession>
<protein>
    <submittedName>
        <fullName evidence="3">VWA domain-containing protein</fullName>
    </submittedName>
</protein>
<feature type="domain" description="VWFA" evidence="2">
    <location>
        <begin position="35"/>
        <end position="214"/>
    </location>
</feature>
<gene>
    <name evidence="3" type="ORF">F7D14_03990</name>
</gene>
<keyword evidence="4" id="KW-1185">Reference proteome</keyword>
<feature type="transmembrane region" description="Helical" evidence="1">
    <location>
        <begin position="293"/>
        <end position="312"/>
    </location>
</feature>
<keyword evidence="1" id="KW-0812">Transmembrane</keyword>
<evidence type="ECO:0000256" key="1">
    <source>
        <dbReference type="SAM" id="Phobius"/>
    </source>
</evidence>
<dbReference type="SMART" id="SM00327">
    <property type="entry name" value="VWA"/>
    <property type="match status" value="1"/>
</dbReference>
<dbReference type="SUPFAM" id="SSF53300">
    <property type="entry name" value="vWA-like"/>
    <property type="match status" value="1"/>
</dbReference>
<dbReference type="EMBL" id="CP044331">
    <property type="protein sequence ID" value="QGM96724.1"/>
    <property type="molecule type" value="Genomic_DNA"/>
</dbReference>
<dbReference type="Proteomes" id="UP000422569">
    <property type="component" value="Chromosome"/>
</dbReference>
<keyword evidence="1" id="KW-0472">Membrane</keyword>
<dbReference type="RefSeq" id="WP_016921205.1">
    <property type="nucleotide sequence ID" value="NZ_CP044331.1"/>
</dbReference>
<dbReference type="Gene3D" id="3.40.50.410">
    <property type="entry name" value="von Willebrand factor, type A domain"/>
    <property type="match status" value="1"/>
</dbReference>